<dbReference type="AlphaFoldDB" id="A0A1E3QYW9"/>
<name>A0A1E3QYW9_9ASCO</name>
<dbReference type="GO" id="GO:0006843">
    <property type="term" value="P:mitochondrial citrate transmembrane transport"/>
    <property type="evidence" value="ECO:0007669"/>
    <property type="project" value="TreeGrafter"/>
</dbReference>
<evidence type="ECO:0000256" key="10">
    <source>
        <dbReference type="RuleBase" id="RU000488"/>
    </source>
</evidence>
<dbReference type="Proteomes" id="UP000094336">
    <property type="component" value="Unassembled WGS sequence"/>
</dbReference>
<keyword evidence="4 9" id="KW-0812">Transmembrane</keyword>
<dbReference type="GeneID" id="30148558"/>
<keyword evidence="6" id="KW-1133">Transmembrane helix</keyword>
<dbReference type="InterPro" id="IPR018108">
    <property type="entry name" value="MCP_transmembrane"/>
</dbReference>
<reference evidence="12" key="1">
    <citation type="submission" date="2016-05" db="EMBL/GenBank/DDBJ databases">
        <title>Comparative genomics of biotechnologically important yeasts.</title>
        <authorList>
            <consortium name="DOE Joint Genome Institute"/>
            <person name="Riley R."/>
            <person name="Haridas S."/>
            <person name="Wolfe K.H."/>
            <person name="Lopes M.R."/>
            <person name="Hittinger C.T."/>
            <person name="Goker M."/>
            <person name="Salamov A."/>
            <person name="Wisecaver J."/>
            <person name="Long T.M."/>
            <person name="Aerts A.L."/>
            <person name="Barry K."/>
            <person name="Choi C."/>
            <person name="Clum A."/>
            <person name="Coughlan A.Y."/>
            <person name="Deshpande S."/>
            <person name="Douglass A.P."/>
            <person name="Hanson S.J."/>
            <person name="Klenk H.-P."/>
            <person name="Labutti K."/>
            <person name="Lapidus A."/>
            <person name="Lindquist E."/>
            <person name="Lipzen A."/>
            <person name="Meier-Kolthoff J.P."/>
            <person name="Ohm R.A."/>
            <person name="Otillar R.P."/>
            <person name="Pangilinan J."/>
            <person name="Peng Y."/>
            <person name="Rokas A."/>
            <person name="Rosa C.A."/>
            <person name="Scheuner C."/>
            <person name="Sibirny A.A."/>
            <person name="Slot J.C."/>
            <person name="Stielow J.B."/>
            <person name="Sun H."/>
            <person name="Kurtzman C.P."/>
            <person name="Blackwell M."/>
            <person name="Grigoriev I.V."/>
            <person name="Jeffries T.W."/>
        </authorList>
    </citation>
    <scope>NUCLEOTIDE SEQUENCE [LARGE SCALE GENOMIC DNA]</scope>
    <source>
        <strain evidence="12">NRRL Y-12698</strain>
    </source>
</reference>
<feature type="repeat" description="Solcar" evidence="9">
    <location>
        <begin position="243"/>
        <end position="326"/>
    </location>
</feature>
<keyword evidence="3 10" id="KW-0813">Transport</keyword>
<evidence type="ECO:0000256" key="2">
    <source>
        <dbReference type="ARBA" id="ARBA00006375"/>
    </source>
</evidence>
<dbReference type="SUPFAM" id="SSF103506">
    <property type="entry name" value="Mitochondrial carrier"/>
    <property type="match status" value="1"/>
</dbReference>
<evidence type="ECO:0000256" key="3">
    <source>
        <dbReference type="ARBA" id="ARBA00022448"/>
    </source>
</evidence>
<gene>
    <name evidence="11" type="ORF">BABINDRAFT_169976</name>
</gene>
<dbReference type="PANTHER" id="PTHR45788">
    <property type="entry name" value="SUCCINATE/FUMARATE MITOCHONDRIAL TRANSPORTER-RELATED"/>
    <property type="match status" value="1"/>
</dbReference>
<keyword evidence="8 9" id="KW-0472">Membrane</keyword>
<dbReference type="InterPro" id="IPR023395">
    <property type="entry name" value="MCP_dom_sf"/>
</dbReference>
<evidence type="ECO:0000256" key="1">
    <source>
        <dbReference type="ARBA" id="ARBA00004225"/>
    </source>
</evidence>
<evidence type="ECO:0000256" key="9">
    <source>
        <dbReference type="PROSITE-ProRule" id="PRU00282"/>
    </source>
</evidence>
<dbReference type="OrthoDB" id="44467at2759"/>
<comment type="subcellular location">
    <subcellularLocation>
        <location evidence="1">Mitochondrion membrane</location>
        <topology evidence="1">Multi-pass membrane protein</topology>
    </subcellularLocation>
</comment>
<dbReference type="EMBL" id="KV454426">
    <property type="protein sequence ID" value="ODQ82821.1"/>
    <property type="molecule type" value="Genomic_DNA"/>
</dbReference>
<evidence type="ECO:0000256" key="4">
    <source>
        <dbReference type="ARBA" id="ARBA00022692"/>
    </source>
</evidence>
<keyword evidence="12" id="KW-1185">Reference proteome</keyword>
<keyword evidence="7" id="KW-0496">Mitochondrion</keyword>
<evidence type="ECO:0000256" key="6">
    <source>
        <dbReference type="ARBA" id="ARBA00022989"/>
    </source>
</evidence>
<protein>
    <recommendedName>
        <fullName evidence="13">Mitochondrial carrier protein</fullName>
    </recommendedName>
</protein>
<dbReference type="RefSeq" id="XP_018988149.1">
    <property type="nucleotide sequence ID" value="XM_019130705.1"/>
</dbReference>
<sequence>MIAGSAGAAAESLLTYPFECYKVGQQLHKALPLEPPFQVPSQIKRIFAGSGSLVLGNSLKASTRFLVYNYASKFMANDHGKTTAPRVVVAASMTGIVESLWIIPFENIKTLMIHNAYILSIRDTMAAKNGVDARTYTEQKLAELLAERKRALASAALAQSGVRKVADTFTALEQAQLKWFKLPSQHFTSSIKEIYECRGVRGFLQGTGVTLLRQTCNTAVFFSTYQGLKQLISPTSSAAGATNSPVMSAILGATAAAVVVAATQPIDVVKTRVQSKYGYRNSIDAGLQLVHQEGFAKLWAGWMPRLVKFSISSGITVTVYNYVSGALTMASRETPFAAD</sequence>
<dbReference type="GO" id="GO:0071913">
    <property type="term" value="F:citrate secondary active transmembrane transporter activity"/>
    <property type="evidence" value="ECO:0007669"/>
    <property type="project" value="TreeGrafter"/>
</dbReference>
<dbReference type="PANTHER" id="PTHR45788:SF5">
    <property type="entry name" value="AFR253WP"/>
    <property type="match status" value="1"/>
</dbReference>
<proteinExistence type="inferred from homology"/>
<evidence type="ECO:0000256" key="7">
    <source>
        <dbReference type="ARBA" id="ARBA00023128"/>
    </source>
</evidence>
<feature type="repeat" description="Solcar" evidence="9">
    <location>
        <begin position="154"/>
        <end position="231"/>
    </location>
</feature>
<evidence type="ECO:0000313" key="12">
    <source>
        <dbReference type="Proteomes" id="UP000094336"/>
    </source>
</evidence>
<evidence type="ECO:0000256" key="5">
    <source>
        <dbReference type="ARBA" id="ARBA00022737"/>
    </source>
</evidence>
<evidence type="ECO:0008006" key="13">
    <source>
        <dbReference type="Google" id="ProtNLM"/>
    </source>
</evidence>
<dbReference type="PROSITE" id="PS50920">
    <property type="entry name" value="SOLCAR"/>
    <property type="match status" value="2"/>
</dbReference>
<keyword evidence="5" id="KW-0677">Repeat</keyword>
<accession>A0A1E3QYW9</accession>
<evidence type="ECO:0000313" key="11">
    <source>
        <dbReference type="EMBL" id="ODQ82821.1"/>
    </source>
</evidence>
<evidence type="ECO:0000256" key="8">
    <source>
        <dbReference type="ARBA" id="ARBA00023136"/>
    </source>
</evidence>
<organism evidence="11 12">
    <name type="scientific">Babjeviella inositovora NRRL Y-12698</name>
    <dbReference type="NCBI Taxonomy" id="984486"/>
    <lineage>
        <taxon>Eukaryota</taxon>
        <taxon>Fungi</taxon>
        <taxon>Dikarya</taxon>
        <taxon>Ascomycota</taxon>
        <taxon>Saccharomycotina</taxon>
        <taxon>Pichiomycetes</taxon>
        <taxon>Serinales incertae sedis</taxon>
        <taxon>Babjeviella</taxon>
    </lineage>
</organism>
<comment type="similarity">
    <text evidence="2 10">Belongs to the mitochondrial carrier (TC 2.A.29) family.</text>
</comment>
<dbReference type="GO" id="GO:0031966">
    <property type="term" value="C:mitochondrial membrane"/>
    <property type="evidence" value="ECO:0007669"/>
    <property type="project" value="UniProtKB-SubCell"/>
</dbReference>
<dbReference type="Gene3D" id="1.50.40.10">
    <property type="entry name" value="Mitochondrial carrier domain"/>
    <property type="match status" value="1"/>
</dbReference>
<dbReference type="Pfam" id="PF00153">
    <property type="entry name" value="Mito_carr"/>
    <property type="match status" value="2"/>
</dbReference>
<dbReference type="InterPro" id="IPR049563">
    <property type="entry name" value="TXTP-like"/>
</dbReference>
<dbReference type="STRING" id="984486.A0A1E3QYW9"/>